<reference evidence="1" key="1">
    <citation type="journal article" date="2014" name="Front. Microbiol.">
        <title>High frequency of phylogenetically diverse reductive dehalogenase-homologous genes in deep subseafloor sedimentary metagenomes.</title>
        <authorList>
            <person name="Kawai M."/>
            <person name="Futagami T."/>
            <person name="Toyoda A."/>
            <person name="Takaki Y."/>
            <person name="Nishi S."/>
            <person name="Hori S."/>
            <person name="Arai W."/>
            <person name="Tsubouchi T."/>
            <person name="Morono Y."/>
            <person name="Uchiyama I."/>
            <person name="Ito T."/>
            <person name="Fujiyama A."/>
            <person name="Inagaki F."/>
            <person name="Takami H."/>
        </authorList>
    </citation>
    <scope>NUCLEOTIDE SEQUENCE</scope>
    <source>
        <strain evidence="1">Expedition CK06-06</strain>
    </source>
</reference>
<accession>X1EB44</accession>
<gene>
    <name evidence="1" type="ORF">S03H2_08311</name>
</gene>
<dbReference type="AlphaFoldDB" id="X1EB44"/>
<comment type="caution">
    <text evidence="1">The sequence shown here is derived from an EMBL/GenBank/DDBJ whole genome shotgun (WGS) entry which is preliminary data.</text>
</comment>
<proteinExistence type="predicted"/>
<organism evidence="1">
    <name type="scientific">marine sediment metagenome</name>
    <dbReference type="NCBI Taxonomy" id="412755"/>
    <lineage>
        <taxon>unclassified sequences</taxon>
        <taxon>metagenomes</taxon>
        <taxon>ecological metagenomes</taxon>
    </lineage>
</organism>
<dbReference type="EMBL" id="BARU01004021">
    <property type="protein sequence ID" value="GAH29832.1"/>
    <property type="molecule type" value="Genomic_DNA"/>
</dbReference>
<protein>
    <submittedName>
        <fullName evidence="1">Uncharacterized protein</fullName>
    </submittedName>
</protein>
<sequence>MAEICNECGRSVKAGSGRFVNRIPDCNTQEERKEMGKPYPEGDFVCAECDGLGGEKNDGVKNRGKGV</sequence>
<name>X1EB44_9ZZZZ</name>
<evidence type="ECO:0000313" key="1">
    <source>
        <dbReference type="EMBL" id="GAH29832.1"/>
    </source>
</evidence>